<feature type="repeat" description="PPR" evidence="3">
    <location>
        <begin position="269"/>
        <end position="303"/>
    </location>
</feature>
<dbReference type="NCBIfam" id="TIGR00756">
    <property type="entry name" value="PPR"/>
    <property type="match status" value="4"/>
</dbReference>
<dbReference type="PANTHER" id="PTHR47933:SF11">
    <property type="entry name" value="PENTATRICOPEPTIDE REPEAT-CONTAINING PROTEIN 2"/>
    <property type="match status" value="1"/>
</dbReference>
<dbReference type="Pfam" id="PF13041">
    <property type="entry name" value="PPR_2"/>
    <property type="match status" value="2"/>
</dbReference>
<feature type="repeat" description="PPR" evidence="3">
    <location>
        <begin position="234"/>
        <end position="268"/>
    </location>
</feature>
<comment type="similarity">
    <text evidence="1">Belongs to the PPR family. P subfamily.</text>
</comment>
<evidence type="ECO:0008006" key="6">
    <source>
        <dbReference type="Google" id="ProtNLM"/>
    </source>
</evidence>
<gene>
    <name evidence="4" type="ORF">H6P81_020621</name>
</gene>
<dbReference type="Proteomes" id="UP000825729">
    <property type="component" value="Unassembled WGS sequence"/>
</dbReference>
<dbReference type="EMBL" id="JAINDJ010000008">
    <property type="protein sequence ID" value="KAG9440456.1"/>
    <property type="molecule type" value="Genomic_DNA"/>
</dbReference>
<reference evidence="4 5" key="1">
    <citation type="submission" date="2021-07" db="EMBL/GenBank/DDBJ databases">
        <title>The Aristolochia fimbriata genome: insights into angiosperm evolution, floral development and chemical biosynthesis.</title>
        <authorList>
            <person name="Jiao Y."/>
        </authorList>
    </citation>
    <scope>NUCLEOTIDE SEQUENCE [LARGE SCALE GENOMIC DNA]</scope>
    <source>
        <strain evidence="4">IBCAS-2021</strain>
        <tissue evidence="4">Leaf</tissue>
    </source>
</reference>
<feature type="repeat" description="PPR" evidence="3">
    <location>
        <begin position="164"/>
        <end position="198"/>
    </location>
</feature>
<organism evidence="4 5">
    <name type="scientific">Aristolochia fimbriata</name>
    <name type="common">White veined hardy Dutchman's pipe vine</name>
    <dbReference type="NCBI Taxonomy" id="158543"/>
    <lineage>
        <taxon>Eukaryota</taxon>
        <taxon>Viridiplantae</taxon>
        <taxon>Streptophyta</taxon>
        <taxon>Embryophyta</taxon>
        <taxon>Tracheophyta</taxon>
        <taxon>Spermatophyta</taxon>
        <taxon>Magnoliopsida</taxon>
        <taxon>Magnoliidae</taxon>
        <taxon>Piperales</taxon>
        <taxon>Aristolochiaceae</taxon>
        <taxon>Aristolochia</taxon>
    </lineage>
</organism>
<dbReference type="GO" id="GO:0003729">
    <property type="term" value="F:mRNA binding"/>
    <property type="evidence" value="ECO:0007669"/>
    <property type="project" value="TreeGrafter"/>
</dbReference>
<dbReference type="FunFam" id="1.25.40.10:FF:000294">
    <property type="entry name" value="Pentatricopeptide repeat-containing protein At1g09900"/>
    <property type="match status" value="1"/>
</dbReference>
<dbReference type="Gene3D" id="1.25.40.10">
    <property type="entry name" value="Tetratricopeptide repeat domain"/>
    <property type="match status" value="3"/>
</dbReference>
<evidence type="ECO:0000256" key="1">
    <source>
        <dbReference type="ARBA" id="ARBA00007626"/>
    </source>
</evidence>
<dbReference type="InterPro" id="IPR051240">
    <property type="entry name" value="Mito_RNA-Proc/Resp"/>
</dbReference>
<feature type="repeat" description="PPR" evidence="3">
    <location>
        <begin position="304"/>
        <end position="338"/>
    </location>
</feature>
<proteinExistence type="inferred from homology"/>
<dbReference type="InterPro" id="IPR011990">
    <property type="entry name" value="TPR-like_helical_dom_sf"/>
</dbReference>
<evidence type="ECO:0000313" key="4">
    <source>
        <dbReference type="EMBL" id="KAG9440456.1"/>
    </source>
</evidence>
<comment type="caution">
    <text evidence="4">The sequence shown here is derived from an EMBL/GenBank/DDBJ whole genome shotgun (WGS) entry which is preliminary data.</text>
</comment>
<sequence>MTRPSGHFMSPARHACITSLKCPMSLKSLSFSTLQKAKDALRNDEQFAERIISLLEHNNWQLLMTSSDIPRKLNPEAIECVLRHKQVNDPRLLLSFFHWSQSQMDLPQTLSSFSTLAVNLCNTRLFGPANGILEQMIGTHLRNSHLDAIVNSIAYSFKDCKDSNPVVFDILIDTYKKIGMLDEAANSVLVMGNEGFTPSLRCLNSLLNDLMKREKKGLFWKVYNEVILEKISPDVYTYTTLINAFCKFGQIKEARRIFTEMGEKGCTPNAVTYNTLIAGLCRNGGVAEAFELKREMAEKNLVADGFTYATLVGGLCNQRRSMEGRKLLDEMCEIGIPPNYVTYTTLIDGFVKEGDVEHAFEWASSVTIRQALAADPLFSGTWRNRENFLWKRKGHSCMSCINSRPKLQKMTRVKSVSMSSRKAKVEHILLPEDWYEPPRTRIGLFMS</sequence>
<keyword evidence="5" id="KW-1185">Reference proteome</keyword>
<dbReference type="InterPro" id="IPR002885">
    <property type="entry name" value="PPR_rpt"/>
</dbReference>
<dbReference type="PANTHER" id="PTHR47933">
    <property type="entry name" value="PENTATRICOPEPTIDE REPEAT-CONTAINING PROTEIN 1, MITOCHONDRIAL"/>
    <property type="match status" value="1"/>
</dbReference>
<evidence type="ECO:0000256" key="2">
    <source>
        <dbReference type="ARBA" id="ARBA00022737"/>
    </source>
</evidence>
<protein>
    <recommendedName>
        <fullName evidence="6">Pentatricopeptide repeat-containing protein</fullName>
    </recommendedName>
</protein>
<name>A0AAV7DY65_ARIFI</name>
<dbReference type="AlphaFoldDB" id="A0AAV7DY65"/>
<evidence type="ECO:0000256" key="3">
    <source>
        <dbReference type="PROSITE-ProRule" id="PRU00708"/>
    </source>
</evidence>
<keyword evidence="2" id="KW-0677">Repeat</keyword>
<dbReference type="PROSITE" id="PS51375">
    <property type="entry name" value="PPR"/>
    <property type="match status" value="4"/>
</dbReference>
<accession>A0AAV7DY65</accession>
<evidence type="ECO:0000313" key="5">
    <source>
        <dbReference type="Proteomes" id="UP000825729"/>
    </source>
</evidence>